<dbReference type="Gene3D" id="3.40.50.2300">
    <property type="match status" value="2"/>
</dbReference>
<evidence type="ECO:0000313" key="7">
    <source>
        <dbReference type="EMBL" id="PTM57232.1"/>
    </source>
</evidence>
<evidence type="ECO:0000259" key="6">
    <source>
        <dbReference type="Pfam" id="PF13458"/>
    </source>
</evidence>
<accession>A0A2T4Z5S9</accession>
<reference evidence="7 8" key="1">
    <citation type="submission" date="2018-04" db="EMBL/GenBank/DDBJ databases">
        <title>Genomic Encyclopedia of Archaeal and Bacterial Type Strains, Phase II (KMG-II): from individual species to whole genera.</title>
        <authorList>
            <person name="Goeker M."/>
        </authorList>
    </citation>
    <scope>NUCLEOTIDE SEQUENCE [LARGE SCALE GENOMIC DNA]</scope>
    <source>
        <strain evidence="7 8">DSM 25521</strain>
    </source>
</reference>
<dbReference type="PRINTS" id="PR00337">
    <property type="entry name" value="LEUILEVALBP"/>
</dbReference>
<feature type="signal peptide" evidence="5">
    <location>
        <begin position="1"/>
        <end position="26"/>
    </location>
</feature>
<comment type="similarity">
    <text evidence="1">Belongs to the leucine-binding protein family.</text>
</comment>
<dbReference type="InterPro" id="IPR051010">
    <property type="entry name" value="BCAA_transport"/>
</dbReference>
<dbReference type="GO" id="GO:0006865">
    <property type="term" value="P:amino acid transport"/>
    <property type="evidence" value="ECO:0007669"/>
    <property type="project" value="UniProtKB-KW"/>
</dbReference>
<dbReference type="PANTHER" id="PTHR30483">
    <property type="entry name" value="LEUCINE-SPECIFIC-BINDING PROTEIN"/>
    <property type="match status" value="1"/>
</dbReference>
<dbReference type="Proteomes" id="UP000241808">
    <property type="component" value="Unassembled WGS sequence"/>
</dbReference>
<feature type="domain" description="Leucine-binding protein" evidence="6">
    <location>
        <begin position="35"/>
        <end position="370"/>
    </location>
</feature>
<dbReference type="EMBL" id="PZZL01000004">
    <property type="protein sequence ID" value="PTM57232.1"/>
    <property type="molecule type" value="Genomic_DNA"/>
</dbReference>
<protein>
    <submittedName>
        <fullName evidence="7">Amino acid/amide ABC transporter substrate-binding protein (HAAT family)</fullName>
    </submittedName>
</protein>
<dbReference type="InterPro" id="IPR028081">
    <property type="entry name" value="Leu-bd"/>
</dbReference>
<name>A0A2T4Z5S9_9HYPH</name>
<evidence type="ECO:0000256" key="5">
    <source>
        <dbReference type="SAM" id="SignalP"/>
    </source>
</evidence>
<gene>
    <name evidence="7" type="ORF">C8P69_104282</name>
</gene>
<keyword evidence="8" id="KW-1185">Reference proteome</keyword>
<keyword evidence="2" id="KW-0813">Transport</keyword>
<feature type="chain" id="PRO_5015501617" evidence="5">
    <location>
        <begin position="27"/>
        <end position="383"/>
    </location>
</feature>
<dbReference type="RefSeq" id="WP_425440756.1">
    <property type="nucleotide sequence ID" value="NZ_PZZL01000004.1"/>
</dbReference>
<proteinExistence type="inferred from homology"/>
<evidence type="ECO:0000256" key="3">
    <source>
        <dbReference type="ARBA" id="ARBA00022729"/>
    </source>
</evidence>
<dbReference type="InterPro" id="IPR028082">
    <property type="entry name" value="Peripla_BP_I"/>
</dbReference>
<dbReference type="InterPro" id="IPR000709">
    <property type="entry name" value="Leu_Ile_Val-bd"/>
</dbReference>
<keyword evidence="3 5" id="KW-0732">Signal</keyword>
<evidence type="ECO:0000256" key="1">
    <source>
        <dbReference type="ARBA" id="ARBA00010062"/>
    </source>
</evidence>
<dbReference type="Pfam" id="PF13458">
    <property type="entry name" value="Peripla_BP_6"/>
    <property type="match status" value="1"/>
</dbReference>
<dbReference type="PANTHER" id="PTHR30483:SF6">
    <property type="entry name" value="PERIPLASMIC BINDING PROTEIN OF ABC TRANSPORTER FOR NATURAL AMINO ACIDS"/>
    <property type="match status" value="1"/>
</dbReference>
<organism evidence="7 8">
    <name type="scientific">Phreatobacter oligotrophus</name>
    <dbReference type="NCBI Taxonomy" id="1122261"/>
    <lineage>
        <taxon>Bacteria</taxon>
        <taxon>Pseudomonadati</taxon>
        <taxon>Pseudomonadota</taxon>
        <taxon>Alphaproteobacteria</taxon>
        <taxon>Hyphomicrobiales</taxon>
        <taxon>Phreatobacteraceae</taxon>
        <taxon>Phreatobacter</taxon>
    </lineage>
</organism>
<dbReference type="AlphaFoldDB" id="A0A2T4Z5S9"/>
<evidence type="ECO:0000256" key="2">
    <source>
        <dbReference type="ARBA" id="ARBA00022448"/>
    </source>
</evidence>
<keyword evidence="4" id="KW-0029">Amino-acid transport</keyword>
<comment type="caution">
    <text evidence="7">The sequence shown here is derived from an EMBL/GenBank/DDBJ whole genome shotgun (WGS) entry which is preliminary data.</text>
</comment>
<evidence type="ECO:0000313" key="8">
    <source>
        <dbReference type="Proteomes" id="UP000241808"/>
    </source>
</evidence>
<evidence type="ECO:0000256" key="4">
    <source>
        <dbReference type="ARBA" id="ARBA00022970"/>
    </source>
</evidence>
<dbReference type="SUPFAM" id="SSF53822">
    <property type="entry name" value="Periplasmic binding protein-like I"/>
    <property type="match status" value="1"/>
</dbReference>
<dbReference type="CDD" id="cd06268">
    <property type="entry name" value="PBP1_ABC_transporter_LIVBP-like"/>
    <property type="match status" value="1"/>
</dbReference>
<sequence length="383" mass="41001">MMTMSRARVLALGAALALTAALPGSAQERVKLINVVELSGAGATAGTQWRNGIDLAVADINARGGILGRQIDIVHYDTQTNPGNTRAAVQRAIDEGTYAVLGPVFSGPIGASMQIAQRAEIAQIVGGEAAGLTRQGNPFLFRTSLSQAAAMPKLATYLKDTVKANRIAIVWVNNDFGKGGRDAMLPELQRRGIQVALDVSTEQGQADFTADAIRIRNANVDAVFVYLNEDESARFLLAARQQNVNKPMIGETTLLGARVIQLAGEAANGARGHVGLSIDAPVPAFQDFGRRYQARFNIASDHNGLKGYMAVHMIKWATERMGRFDRKGVADTLRGATITPQMEPGILITTKIEANGDLDRESFLAEVENGQQVIKATLPMINP</sequence>